<organism evidence="1 2">
    <name type="scientific">Tetranychus urticae</name>
    <name type="common">Two-spotted spider mite</name>
    <dbReference type="NCBI Taxonomy" id="32264"/>
    <lineage>
        <taxon>Eukaryota</taxon>
        <taxon>Metazoa</taxon>
        <taxon>Ecdysozoa</taxon>
        <taxon>Arthropoda</taxon>
        <taxon>Chelicerata</taxon>
        <taxon>Arachnida</taxon>
        <taxon>Acari</taxon>
        <taxon>Acariformes</taxon>
        <taxon>Trombidiformes</taxon>
        <taxon>Prostigmata</taxon>
        <taxon>Eleutherengona</taxon>
        <taxon>Raphignathae</taxon>
        <taxon>Tetranychoidea</taxon>
        <taxon>Tetranychidae</taxon>
        <taxon>Tetranychus</taxon>
    </lineage>
</organism>
<evidence type="ECO:0000313" key="1">
    <source>
        <dbReference type="EnsemblMetazoa" id="tetur09g06050.1"/>
    </source>
</evidence>
<dbReference type="Proteomes" id="UP000015104">
    <property type="component" value="Unassembled WGS sequence"/>
</dbReference>
<dbReference type="EnsemblMetazoa" id="tetur09g06050.1">
    <property type="protein sequence ID" value="tetur09g06050.1"/>
    <property type="gene ID" value="tetur09g06050"/>
</dbReference>
<accession>T1KEC0</accession>
<sequence length="27" mass="3191">MCFTSNLKNVQINMKNTLSQSLRSDWM</sequence>
<proteinExistence type="predicted"/>
<name>T1KEC0_TETUR</name>
<keyword evidence="2" id="KW-1185">Reference proteome</keyword>
<reference evidence="2" key="1">
    <citation type="submission" date="2011-08" db="EMBL/GenBank/DDBJ databases">
        <authorList>
            <person name="Rombauts S."/>
        </authorList>
    </citation>
    <scope>NUCLEOTIDE SEQUENCE</scope>
    <source>
        <strain evidence="2">London</strain>
    </source>
</reference>
<dbReference type="AlphaFoldDB" id="T1KEC0"/>
<protein>
    <submittedName>
        <fullName evidence="1">Uncharacterized protein</fullName>
    </submittedName>
</protein>
<reference evidence="1" key="2">
    <citation type="submission" date="2015-06" db="UniProtKB">
        <authorList>
            <consortium name="EnsemblMetazoa"/>
        </authorList>
    </citation>
    <scope>IDENTIFICATION</scope>
</reference>
<dbReference type="EMBL" id="CAEY01002034">
    <property type="status" value="NOT_ANNOTATED_CDS"/>
    <property type="molecule type" value="Genomic_DNA"/>
</dbReference>
<evidence type="ECO:0000313" key="2">
    <source>
        <dbReference type="Proteomes" id="UP000015104"/>
    </source>
</evidence>
<dbReference type="HOGENOM" id="CLU_3415428_0_0_1"/>